<keyword evidence="4" id="KW-1185">Reference proteome</keyword>
<dbReference type="EMBL" id="MSPR01000033">
    <property type="protein sequence ID" value="ONK25585.1"/>
    <property type="molecule type" value="Genomic_DNA"/>
</dbReference>
<protein>
    <submittedName>
        <fullName evidence="2">Uncharacterized protein</fullName>
    </submittedName>
</protein>
<organism evidence="2 3">
    <name type="scientific">Streptococcus azizii</name>
    <dbReference type="NCBI Taxonomy" id="1579424"/>
    <lineage>
        <taxon>Bacteria</taxon>
        <taxon>Bacillati</taxon>
        <taxon>Bacillota</taxon>
        <taxon>Bacilli</taxon>
        <taxon>Lactobacillales</taxon>
        <taxon>Streptococcaceae</taxon>
        <taxon>Streptococcus</taxon>
    </lineage>
</organism>
<gene>
    <name evidence="1" type="ORF">BVE84_10095</name>
    <name evidence="2" type="ORF">BVE86_08680</name>
</gene>
<comment type="caution">
    <text evidence="2">The sequence shown here is derived from an EMBL/GenBank/DDBJ whole genome shotgun (WGS) entry which is preliminary data.</text>
</comment>
<evidence type="ECO:0000313" key="1">
    <source>
        <dbReference type="EMBL" id="ONK25585.1"/>
    </source>
</evidence>
<sequence length="78" mass="9083">MKSSSGGFQPVPLKQDGTIEKSRDFSYFNYLRLRYKEISDANLISNLSQFLIVKASLLLIFIEYYVLKNDDRLKESLN</sequence>
<evidence type="ECO:0000313" key="2">
    <source>
        <dbReference type="EMBL" id="ONK26003.1"/>
    </source>
</evidence>
<evidence type="ECO:0000313" key="3">
    <source>
        <dbReference type="Proteomes" id="UP000188600"/>
    </source>
</evidence>
<accession>A0AB36JMF6</accession>
<reference evidence="3 4" key="1">
    <citation type="submission" date="2016-12" db="EMBL/GenBank/DDBJ databases">
        <authorList>
            <person name="Gulvik C.A."/>
        </authorList>
    </citation>
    <scope>NUCLEOTIDE SEQUENCE [LARGE SCALE GENOMIC DNA]</scope>
    <source>
        <strain evidence="1 4">12-5202</strain>
        <strain evidence="2 3">12-5291</strain>
    </source>
</reference>
<dbReference type="Proteomes" id="UP000188600">
    <property type="component" value="Unassembled WGS sequence"/>
</dbReference>
<evidence type="ECO:0000313" key="4">
    <source>
        <dbReference type="Proteomes" id="UP000188946"/>
    </source>
</evidence>
<dbReference type="EMBL" id="MSPT01000019">
    <property type="protein sequence ID" value="ONK26003.1"/>
    <property type="molecule type" value="Genomic_DNA"/>
</dbReference>
<dbReference type="Proteomes" id="UP000188946">
    <property type="component" value="Unassembled WGS sequence"/>
</dbReference>
<dbReference type="AlphaFoldDB" id="A0AB36JMF6"/>
<name>A0AB36JMF6_9STRE</name>
<proteinExistence type="predicted"/>